<dbReference type="InterPro" id="IPR015425">
    <property type="entry name" value="FH2_Formin"/>
</dbReference>
<comment type="caution">
    <text evidence="3">The sequence shown here is derived from an EMBL/GenBank/DDBJ whole genome shotgun (WGS) entry which is preliminary data.</text>
</comment>
<feature type="region of interest" description="Disordered" evidence="1">
    <location>
        <begin position="454"/>
        <end position="477"/>
    </location>
</feature>
<name>A0A818KAC9_9BILA</name>
<dbReference type="PROSITE" id="PS51444">
    <property type="entry name" value="FH2"/>
    <property type="match status" value="1"/>
</dbReference>
<gene>
    <name evidence="3" type="ORF">KXQ929_LOCUS2704</name>
</gene>
<feature type="compositionally biased region" description="Low complexity" evidence="1">
    <location>
        <begin position="457"/>
        <end position="474"/>
    </location>
</feature>
<evidence type="ECO:0000313" key="4">
    <source>
        <dbReference type="Proteomes" id="UP000663868"/>
    </source>
</evidence>
<proteinExistence type="predicted"/>
<dbReference type="PANTHER" id="PTHR46345">
    <property type="entry name" value="INVERTED FORMIN-2"/>
    <property type="match status" value="1"/>
</dbReference>
<feature type="region of interest" description="Disordered" evidence="1">
    <location>
        <begin position="713"/>
        <end position="746"/>
    </location>
</feature>
<dbReference type="PANTHER" id="PTHR46345:SF8">
    <property type="entry name" value="FORMIN 3, ISOFORM B"/>
    <property type="match status" value="1"/>
</dbReference>
<dbReference type="Proteomes" id="UP000663868">
    <property type="component" value="Unassembled WGS sequence"/>
</dbReference>
<dbReference type="Gene3D" id="1.20.58.2220">
    <property type="entry name" value="Formin, FH2 domain"/>
    <property type="match status" value="1"/>
</dbReference>
<organism evidence="3 4">
    <name type="scientific">Adineta steineri</name>
    <dbReference type="NCBI Taxonomy" id="433720"/>
    <lineage>
        <taxon>Eukaryota</taxon>
        <taxon>Metazoa</taxon>
        <taxon>Spiralia</taxon>
        <taxon>Gnathifera</taxon>
        <taxon>Rotifera</taxon>
        <taxon>Eurotatoria</taxon>
        <taxon>Bdelloidea</taxon>
        <taxon>Adinetida</taxon>
        <taxon>Adinetidae</taxon>
        <taxon>Adineta</taxon>
    </lineage>
</organism>
<reference evidence="3" key="1">
    <citation type="submission" date="2021-02" db="EMBL/GenBank/DDBJ databases">
        <authorList>
            <person name="Nowell W R."/>
        </authorList>
    </citation>
    <scope>NUCLEOTIDE SEQUENCE</scope>
</reference>
<sequence length="898" mass="102746">MTTTIQYGSETDDVFIHESLSQSPSDGLLGLPPSPPPPPPVPPIFNNNNMINNYKISLPHQEVNLVINRANITEIQARSIPSMLMSGNNIWTRRILPNLRIKQTVFDQHFGDSTSLLSSRYRRASVSTSPIGGINDEGLLSFVLLDATSKMLYDVPMRHLLQLVKKDYDDDASIDHVIRAIDETHMKSEWLDAVTALNKQFDKRPEDKARVLAHQGSTHGLVLIEQFFVKLVRVPAYEFKLIYLKFREEAPTQLERMNKHINDLLECIQVILNNEQLPGILHLLCLLYNSIAGKTIPGLHFDSILSVLSTRTLKQSTTISHLLCQLFEEQYPALLNIFDNQILLKLKDLSSIKYIPIYVDIRLLYTRYKQLNNSLNKFEDELIFLPEHIKTTLNDLEILFTKLFDYEQQIKNGEKDLSNYFCLRDLSLETCLTTLGQFIDKLRLSHMQNLEQRRRNQLLPKQQQQQRISQTPSRSLRNIPNSYCTDTNIFRDHLNVPLTPITSRQRCKINRISRDRFSSSRDIAYDEQQEQTIQNLLSNTVPPRKRGHSPTVKNVLTKRPFNILETCTKNKLQEETNDVFISTTPEDTTMDCSITESTIAPTPSAVSVCENQSTYYVSTPMRHLADFSNDQLSPKTNKYEHTEKEVDKENKSSTQSTSELTNWYTNFFHQLWRSTLLSDDIYPLSNFANGDIISPILLSDSVTLDEDIESQTHISESVNSTDQQTYKTPTSNYPRSLNSNKFSNNDTIDQEKTKTIMKRASSMKSLRSPPTTTNNVFSRNIQRCGVSRKLSNEKDTEDIQTFTPSALIQTTVNRRIPSNKPKNTIRKVPSITISPVTQPLRAFQMSSTFTTNEASKLTRKSTCSSQNHRLTVQKTFASRTILTNVLPSSTLITNHKNN</sequence>
<feature type="region of interest" description="Disordered" evidence="1">
    <location>
        <begin position="627"/>
        <end position="655"/>
    </location>
</feature>
<dbReference type="SUPFAM" id="SSF101447">
    <property type="entry name" value="Formin homology 2 domain (FH2 domain)"/>
    <property type="match status" value="1"/>
</dbReference>
<dbReference type="Pfam" id="PF02181">
    <property type="entry name" value="FH2"/>
    <property type="match status" value="1"/>
</dbReference>
<dbReference type="EMBL" id="CAJOBB010000083">
    <property type="protein sequence ID" value="CAF3552155.1"/>
    <property type="molecule type" value="Genomic_DNA"/>
</dbReference>
<feature type="compositionally biased region" description="Basic and acidic residues" evidence="1">
    <location>
        <begin position="637"/>
        <end position="651"/>
    </location>
</feature>
<dbReference type="InterPro" id="IPR042201">
    <property type="entry name" value="FH2_Formin_sf"/>
</dbReference>
<evidence type="ECO:0000256" key="1">
    <source>
        <dbReference type="SAM" id="MobiDB-lite"/>
    </source>
</evidence>
<dbReference type="AlphaFoldDB" id="A0A818KAC9"/>
<feature type="domain" description="FH2" evidence="2">
    <location>
        <begin position="76"/>
        <end position="468"/>
    </location>
</feature>
<protein>
    <recommendedName>
        <fullName evidence="2">FH2 domain-containing protein</fullName>
    </recommendedName>
</protein>
<evidence type="ECO:0000313" key="3">
    <source>
        <dbReference type="EMBL" id="CAF3552155.1"/>
    </source>
</evidence>
<accession>A0A818KAC9</accession>
<evidence type="ECO:0000259" key="2">
    <source>
        <dbReference type="PROSITE" id="PS51444"/>
    </source>
</evidence>